<organism evidence="3 4">
    <name type="scientific">Candidatus Pantoea multigeneris</name>
    <dbReference type="NCBI Taxonomy" id="2608357"/>
    <lineage>
        <taxon>Bacteria</taxon>
        <taxon>Pseudomonadati</taxon>
        <taxon>Pseudomonadota</taxon>
        <taxon>Gammaproteobacteria</taxon>
        <taxon>Enterobacterales</taxon>
        <taxon>Erwiniaceae</taxon>
        <taxon>Pantoea</taxon>
    </lineage>
</organism>
<accession>A0ABX0RIH8</accession>
<dbReference type="Pfam" id="PF07338">
    <property type="entry name" value="YdgH_BhsA-like"/>
    <property type="match status" value="1"/>
</dbReference>
<gene>
    <name evidence="3" type="ORF">F3J40_22190</name>
</gene>
<evidence type="ECO:0000313" key="4">
    <source>
        <dbReference type="Proteomes" id="UP001515683"/>
    </source>
</evidence>
<feature type="domain" description="YdgH/BhsA/McbA-like" evidence="2">
    <location>
        <begin position="27"/>
        <end position="71"/>
    </location>
</feature>
<evidence type="ECO:0000256" key="1">
    <source>
        <dbReference type="SAM" id="SignalP"/>
    </source>
</evidence>
<evidence type="ECO:0000313" key="3">
    <source>
        <dbReference type="EMBL" id="NIF24287.1"/>
    </source>
</evidence>
<reference evidence="3 4" key="1">
    <citation type="journal article" date="2019" name="bioRxiv">
        <title>Bacteria contribute to plant secondary compound degradation in a generalist herbivore system.</title>
        <authorList>
            <person name="Francoeur C.B."/>
            <person name="Khadempour L."/>
            <person name="Moreira-Soto R.D."/>
            <person name="Gotting K."/>
            <person name="Book A.J."/>
            <person name="Pinto-Tomas A.A."/>
            <person name="Keefover-Ring K."/>
            <person name="Currie C.R."/>
        </authorList>
    </citation>
    <scope>NUCLEOTIDE SEQUENCE [LARGE SCALE GENOMIC DNA]</scope>
    <source>
        <strain evidence="3">Acro-835</strain>
    </source>
</reference>
<keyword evidence="4" id="KW-1185">Reference proteome</keyword>
<keyword evidence="1" id="KW-0732">Signal</keyword>
<dbReference type="RefSeq" id="WP_167018139.1">
    <property type="nucleotide sequence ID" value="NZ_VWXF01000013.1"/>
</dbReference>
<dbReference type="InterPro" id="IPR036275">
    <property type="entry name" value="YdgH-like_sf"/>
</dbReference>
<sequence>MMKKYILLAAVLLPFSTLADDTIKSRTITAVGSTVNDVTMELERKARELNAENFRIVYLGGNNFLYGSAIIE</sequence>
<comment type="caution">
    <text evidence="3">The sequence shown here is derived from an EMBL/GenBank/DDBJ whole genome shotgun (WGS) entry which is preliminary data.</text>
</comment>
<proteinExistence type="predicted"/>
<dbReference type="Proteomes" id="UP001515683">
    <property type="component" value="Unassembled WGS sequence"/>
</dbReference>
<evidence type="ECO:0000259" key="2">
    <source>
        <dbReference type="Pfam" id="PF07338"/>
    </source>
</evidence>
<dbReference type="EMBL" id="VWXF01000013">
    <property type="protein sequence ID" value="NIF24287.1"/>
    <property type="molecule type" value="Genomic_DNA"/>
</dbReference>
<name>A0ABX0RIH8_9GAMM</name>
<feature type="signal peptide" evidence="1">
    <location>
        <begin position="1"/>
        <end position="19"/>
    </location>
</feature>
<dbReference type="InterPro" id="IPR010854">
    <property type="entry name" value="YdgH/BhsA/McbA-like_dom"/>
</dbReference>
<dbReference type="SUPFAM" id="SSF159871">
    <property type="entry name" value="YdgH-like"/>
    <property type="match status" value="1"/>
</dbReference>
<protein>
    <submittedName>
        <fullName evidence="3">DUF1471 domain-containing protein</fullName>
    </submittedName>
</protein>
<feature type="chain" id="PRO_5045578585" evidence="1">
    <location>
        <begin position="20"/>
        <end position="72"/>
    </location>
</feature>